<feature type="region of interest" description="Disordered" evidence="2">
    <location>
        <begin position="1"/>
        <end position="29"/>
    </location>
</feature>
<feature type="domain" description="LysM" evidence="4">
    <location>
        <begin position="257"/>
        <end position="306"/>
    </location>
</feature>
<dbReference type="SUPFAM" id="SSF54106">
    <property type="entry name" value="LysM domain"/>
    <property type="match status" value="1"/>
</dbReference>
<dbReference type="RefSeq" id="WP_231910627.1">
    <property type="nucleotide sequence ID" value="NZ_AP014836.1"/>
</dbReference>
<evidence type="ECO:0000259" key="4">
    <source>
        <dbReference type="PROSITE" id="PS51782"/>
    </source>
</evidence>
<sequence length="310" mass="33987">MADNNDDNGYARPAYGRRPISERPSYRQSKNRGRMLSIMISVSLIIVLVAGATWLYFNHNVERKNTVVTQQEINPQIEEGTEVIPSQVKLESKPVQPDSENKPENKIASSDKGTALSNIDMTPSSEDEHEFASILKELDAGSPSTQAEERASTSSKGLTNELAALREQTKKSEQATKELNKATDQLLKQNDKTAEIAVTPPLPATKTEKDFGSLGSDTTINKGSMTKDDNALFAVPSLAGKSKTSDLALLQQELTEKTVTVEPGDTLSSIAKRVYGDANKWHLIYETNQDKLKSPNALRVGMKLTIPVQE</sequence>
<dbReference type="EMBL" id="AP014836">
    <property type="protein sequence ID" value="BAW80829.1"/>
    <property type="molecule type" value="Genomic_DNA"/>
</dbReference>
<dbReference type="KEGG" id="ntt:TAO_1459"/>
<name>A0A1Q2SNZ6_9GAMM</name>
<keyword evidence="3" id="KW-1133">Transmembrane helix</keyword>
<dbReference type="AlphaFoldDB" id="A0A1Q2SNZ6"/>
<accession>A0A1Q2SNZ6</accession>
<dbReference type="InterPro" id="IPR036779">
    <property type="entry name" value="LysM_dom_sf"/>
</dbReference>
<evidence type="ECO:0000313" key="5">
    <source>
        <dbReference type="EMBL" id="BAW80829.1"/>
    </source>
</evidence>
<keyword evidence="3" id="KW-0472">Membrane</keyword>
<evidence type="ECO:0000256" key="3">
    <source>
        <dbReference type="SAM" id="Phobius"/>
    </source>
</evidence>
<dbReference type="SMART" id="SM00257">
    <property type="entry name" value="LysM"/>
    <property type="match status" value="1"/>
</dbReference>
<dbReference type="InterPro" id="IPR052196">
    <property type="entry name" value="Bact_Kbp"/>
</dbReference>
<keyword evidence="6" id="KW-1185">Reference proteome</keyword>
<organism evidence="5 6">
    <name type="scientific">Candidatus Nitrosoglobus terrae</name>
    <dbReference type="NCBI Taxonomy" id="1630141"/>
    <lineage>
        <taxon>Bacteria</taxon>
        <taxon>Pseudomonadati</taxon>
        <taxon>Pseudomonadota</taxon>
        <taxon>Gammaproteobacteria</taxon>
        <taxon>Chromatiales</taxon>
        <taxon>Chromatiaceae</taxon>
        <taxon>Candidatus Nitrosoglobus</taxon>
    </lineage>
</organism>
<dbReference type="PANTHER" id="PTHR34700:SF4">
    <property type="entry name" value="PHAGE-LIKE ELEMENT PBSX PROTEIN XKDP"/>
    <property type="match status" value="1"/>
</dbReference>
<keyword evidence="1" id="KW-0175">Coiled coil</keyword>
<gene>
    <name evidence="5" type="ORF">TAO_1459</name>
</gene>
<dbReference type="InterPro" id="IPR018392">
    <property type="entry name" value="LysM"/>
</dbReference>
<dbReference type="Pfam" id="PF01476">
    <property type="entry name" value="LysM"/>
    <property type="match status" value="1"/>
</dbReference>
<feature type="region of interest" description="Disordered" evidence="2">
    <location>
        <begin position="78"/>
        <end position="130"/>
    </location>
</feature>
<evidence type="ECO:0000256" key="2">
    <source>
        <dbReference type="SAM" id="MobiDB-lite"/>
    </source>
</evidence>
<reference evidence="5 6" key="1">
    <citation type="journal article" date="2017" name="ISME J.">
        <title>An acid-tolerant ammonia-oxidizing ?-proteobacterium from soil.</title>
        <authorList>
            <person name="Hayatsu M."/>
            <person name="Tago K."/>
            <person name="Uchiyama I."/>
            <person name="Toyoda A."/>
            <person name="Wang Y."/>
            <person name="Shimomura Y."/>
            <person name="Okubo T."/>
            <person name="Kurisu F."/>
            <person name="Hirono Y."/>
            <person name="Nonaka K."/>
            <person name="Akiyama H."/>
            <person name="Itoh T."/>
            <person name="Takami H."/>
        </authorList>
    </citation>
    <scope>NUCLEOTIDE SEQUENCE [LARGE SCALE GENOMIC DNA]</scope>
    <source>
        <strain evidence="5 6">TAO100</strain>
    </source>
</reference>
<dbReference type="PANTHER" id="PTHR34700">
    <property type="entry name" value="POTASSIUM BINDING PROTEIN KBP"/>
    <property type="match status" value="1"/>
</dbReference>
<feature type="transmembrane region" description="Helical" evidence="3">
    <location>
        <begin position="35"/>
        <end position="57"/>
    </location>
</feature>
<proteinExistence type="predicted"/>
<evidence type="ECO:0000256" key="1">
    <source>
        <dbReference type="SAM" id="Coils"/>
    </source>
</evidence>
<protein>
    <submittedName>
        <fullName evidence="5">Peptidoglycan-binding LysM</fullName>
    </submittedName>
</protein>
<dbReference type="Gene3D" id="3.10.350.10">
    <property type="entry name" value="LysM domain"/>
    <property type="match status" value="1"/>
</dbReference>
<feature type="coiled-coil region" evidence="1">
    <location>
        <begin position="155"/>
        <end position="192"/>
    </location>
</feature>
<evidence type="ECO:0000313" key="6">
    <source>
        <dbReference type="Proteomes" id="UP000243679"/>
    </source>
</evidence>
<keyword evidence="3" id="KW-0812">Transmembrane</keyword>
<dbReference type="CDD" id="cd00118">
    <property type="entry name" value="LysM"/>
    <property type="match status" value="1"/>
</dbReference>
<dbReference type="Proteomes" id="UP000243679">
    <property type="component" value="Chromosome"/>
</dbReference>
<dbReference type="PROSITE" id="PS51782">
    <property type="entry name" value="LYSM"/>
    <property type="match status" value="1"/>
</dbReference>
<feature type="compositionally biased region" description="Polar residues" evidence="2">
    <location>
        <begin position="107"/>
        <end position="124"/>
    </location>
</feature>